<dbReference type="AlphaFoldDB" id="A0A1E3PCC1"/>
<dbReference type="EMBL" id="KV454208">
    <property type="protein sequence ID" value="ODQ63028.1"/>
    <property type="molecule type" value="Genomic_DNA"/>
</dbReference>
<sequence length="305" mass="35168">MSKRAEISEFPTIPASSTYSLPSNDVLKLFQDSFRYLLNSPNIESFIQTVKGDLYERDYIKAFGDDDRRMAYVVRWTPSRALCYSSLFSSLEEIRNIITERDSRILCIGGGACGELVGLSAVFAQSRDFYNKERYRSKLDVKLIDIADWGLIADKLTSEIKKAWLYNEPDYLNVEFLNEDVLNANHDSSLQLNSLDLITLLFTTNELFSEDKAKSIRLFQALDNCQQGAHLLIAESAGSYSHITVGTKKFPIRFLIDTILLGKDGSGNWELVKQSDSCWYRCEKDYDYPLKVENMRFFFRLYKRK</sequence>
<proteinExistence type="predicted"/>
<protein>
    <recommendedName>
        <fullName evidence="3">25S rRNA (Uridine(2843)-N(3))-methyltransferase</fullName>
    </recommendedName>
</protein>
<name>A0A1E3PCC1_WICAA</name>
<dbReference type="GeneID" id="30202707"/>
<dbReference type="GO" id="GO:0070042">
    <property type="term" value="F:rRNA (uridine-N3-)-methyltransferase activity"/>
    <property type="evidence" value="ECO:0007669"/>
    <property type="project" value="EnsemblFungi"/>
</dbReference>
<dbReference type="GO" id="GO:0005737">
    <property type="term" value="C:cytoplasm"/>
    <property type="evidence" value="ECO:0007669"/>
    <property type="project" value="EnsemblFungi"/>
</dbReference>
<organism evidence="1 2">
    <name type="scientific">Wickerhamomyces anomalus (strain ATCC 58044 / CBS 1984 / NCYC 433 / NRRL Y-366-8)</name>
    <name type="common">Yeast</name>
    <name type="synonym">Hansenula anomala</name>
    <dbReference type="NCBI Taxonomy" id="683960"/>
    <lineage>
        <taxon>Eukaryota</taxon>
        <taxon>Fungi</taxon>
        <taxon>Dikarya</taxon>
        <taxon>Ascomycota</taxon>
        <taxon>Saccharomycotina</taxon>
        <taxon>Saccharomycetes</taxon>
        <taxon>Phaffomycetales</taxon>
        <taxon>Wickerhamomycetaceae</taxon>
        <taxon>Wickerhamomyces</taxon>
    </lineage>
</organism>
<dbReference type="STRING" id="683960.A0A1E3PCC1"/>
<dbReference type="OrthoDB" id="6419443at2759"/>
<gene>
    <name evidence="1" type="ORF">WICANDRAFT_82908</name>
</gene>
<dbReference type="GO" id="GO:0070475">
    <property type="term" value="P:rRNA base methylation"/>
    <property type="evidence" value="ECO:0007669"/>
    <property type="project" value="EnsemblFungi"/>
</dbReference>
<dbReference type="Pfam" id="PF11312">
    <property type="entry name" value="Methyltransf_34"/>
    <property type="match status" value="1"/>
</dbReference>
<dbReference type="Proteomes" id="UP000094112">
    <property type="component" value="Unassembled WGS sequence"/>
</dbReference>
<evidence type="ECO:0000313" key="1">
    <source>
        <dbReference type="EMBL" id="ODQ63028.1"/>
    </source>
</evidence>
<keyword evidence="2" id="KW-1185">Reference proteome</keyword>
<accession>A0A1E3PCC1</accession>
<reference evidence="1 2" key="1">
    <citation type="journal article" date="2016" name="Proc. Natl. Acad. Sci. U.S.A.">
        <title>Comparative genomics of biotechnologically important yeasts.</title>
        <authorList>
            <person name="Riley R."/>
            <person name="Haridas S."/>
            <person name="Wolfe K.H."/>
            <person name="Lopes M.R."/>
            <person name="Hittinger C.T."/>
            <person name="Goeker M."/>
            <person name="Salamov A.A."/>
            <person name="Wisecaver J.H."/>
            <person name="Long T.M."/>
            <person name="Calvey C.H."/>
            <person name="Aerts A.L."/>
            <person name="Barry K.W."/>
            <person name="Choi C."/>
            <person name="Clum A."/>
            <person name="Coughlan A.Y."/>
            <person name="Deshpande S."/>
            <person name="Douglass A.P."/>
            <person name="Hanson S.J."/>
            <person name="Klenk H.-P."/>
            <person name="LaButti K.M."/>
            <person name="Lapidus A."/>
            <person name="Lindquist E.A."/>
            <person name="Lipzen A.M."/>
            <person name="Meier-Kolthoff J.P."/>
            <person name="Ohm R.A."/>
            <person name="Otillar R.P."/>
            <person name="Pangilinan J.L."/>
            <person name="Peng Y."/>
            <person name="Rokas A."/>
            <person name="Rosa C.A."/>
            <person name="Scheuner C."/>
            <person name="Sibirny A.A."/>
            <person name="Slot J.C."/>
            <person name="Stielow J.B."/>
            <person name="Sun H."/>
            <person name="Kurtzman C.P."/>
            <person name="Blackwell M."/>
            <person name="Grigoriev I.V."/>
            <person name="Jeffries T.W."/>
        </authorList>
    </citation>
    <scope>NUCLEOTIDE SEQUENCE [LARGE SCALE GENOMIC DNA]</scope>
    <source>
        <strain evidence="2">ATCC 58044 / CBS 1984 / NCYC 433 / NRRL Y-366-8</strain>
    </source>
</reference>
<dbReference type="InterPro" id="IPR021463">
    <property type="entry name" value="Methyltransf_34"/>
</dbReference>
<evidence type="ECO:0000313" key="2">
    <source>
        <dbReference type="Proteomes" id="UP000094112"/>
    </source>
</evidence>
<dbReference type="RefSeq" id="XP_019042235.1">
    <property type="nucleotide sequence ID" value="XM_019185461.1"/>
</dbReference>
<evidence type="ECO:0008006" key="3">
    <source>
        <dbReference type="Google" id="ProtNLM"/>
    </source>
</evidence>